<keyword evidence="2" id="KW-1003">Cell membrane</keyword>
<accession>A0ABV1KG93</accession>
<dbReference type="PANTHER" id="PTHR33362">
    <property type="entry name" value="SIALIC ACID TRAP TRANSPORTER PERMEASE PROTEIN SIAT-RELATED"/>
    <property type="match status" value="1"/>
</dbReference>
<dbReference type="Pfam" id="PF06808">
    <property type="entry name" value="DctM"/>
    <property type="match status" value="1"/>
</dbReference>
<keyword evidence="10" id="KW-1185">Reference proteome</keyword>
<proteinExistence type="predicted"/>
<feature type="transmembrane region" description="Helical" evidence="7">
    <location>
        <begin position="135"/>
        <end position="161"/>
    </location>
</feature>
<feature type="domain" description="TRAP C4-dicarboxylate transport system permease DctM subunit" evidence="8">
    <location>
        <begin position="7"/>
        <end position="419"/>
    </location>
</feature>
<dbReference type="PANTHER" id="PTHR33362:SF3">
    <property type="entry name" value="SIALIC ACID TRAP TRANSPORTER PERMEASE PROTEIN SIAT"/>
    <property type="match status" value="1"/>
</dbReference>
<keyword evidence="4 7" id="KW-0812">Transmembrane</keyword>
<keyword evidence="3" id="KW-0997">Cell inner membrane</keyword>
<evidence type="ECO:0000256" key="3">
    <source>
        <dbReference type="ARBA" id="ARBA00022519"/>
    </source>
</evidence>
<evidence type="ECO:0000256" key="1">
    <source>
        <dbReference type="ARBA" id="ARBA00004429"/>
    </source>
</evidence>
<feature type="transmembrane region" description="Helical" evidence="7">
    <location>
        <begin position="275"/>
        <end position="296"/>
    </location>
</feature>
<feature type="transmembrane region" description="Helical" evidence="7">
    <location>
        <begin position="397"/>
        <end position="419"/>
    </location>
</feature>
<feature type="transmembrane region" description="Helical" evidence="7">
    <location>
        <begin position="167"/>
        <end position="193"/>
    </location>
</feature>
<feature type="transmembrane region" description="Helical" evidence="7">
    <location>
        <begin position="54"/>
        <end position="74"/>
    </location>
</feature>
<comment type="caution">
    <text evidence="9">The sequence shown here is derived from an EMBL/GenBank/DDBJ whole genome shotgun (WGS) entry which is preliminary data.</text>
</comment>
<protein>
    <submittedName>
        <fullName evidence="9">TRAP transporter large permease</fullName>
    </submittedName>
</protein>
<name>A0ABV1KG93_9PSEU</name>
<dbReference type="EMBL" id="JBEDNQ010000010">
    <property type="protein sequence ID" value="MEQ3553487.1"/>
    <property type="molecule type" value="Genomic_DNA"/>
</dbReference>
<evidence type="ECO:0000256" key="6">
    <source>
        <dbReference type="ARBA" id="ARBA00023136"/>
    </source>
</evidence>
<dbReference type="InterPro" id="IPR004681">
    <property type="entry name" value="TRAP_DctM"/>
</dbReference>
<keyword evidence="6 7" id="KW-0472">Membrane</keyword>
<reference evidence="9 10" key="1">
    <citation type="submission" date="2024-03" db="EMBL/GenBank/DDBJ databases">
        <title>Draft genome sequence of Pseudonocardia nematodicida JCM 31783.</title>
        <authorList>
            <person name="Butdee W."/>
            <person name="Duangmal K."/>
        </authorList>
    </citation>
    <scope>NUCLEOTIDE SEQUENCE [LARGE SCALE GENOMIC DNA]</scope>
    <source>
        <strain evidence="9 10">JCM 31783</strain>
    </source>
</reference>
<gene>
    <name evidence="9" type="ORF">WIS52_23700</name>
</gene>
<keyword evidence="5 7" id="KW-1133">Transmembrane helix</keyword>
<dbReference type="Proteomes" id="UP001494902">
    <property type="component" value="Unassembled WGS sequence"/>
</dbReference>
<comment type="subcellular location">
    <subcellularLocation>
        <location evidence="1">Cell inner membrane</location>
        <topology evidence="1">Multi-pass membrane protein</topology>
    </subcellularLocation>
</comment>
<evidence type="ECO:0000313" key="10">
    <source>
        <dbReference type="Proteomes" id="UP001494902"/>
    </source>
</evidence>
<evidence type="ECO:0000256" key="5">
    <source>
        <dbReference type="ARBA" id="ARBA00022989"/>
    </source>
</evidence>
<dbReference type="NCBIfam" id="TIGR00786">
    <property type="entry name" value="dctM"/>
    <property type="match status" value="1"/>
</dbReference>
<evidence type="ECO:0000313" key="9">
    <source>
        <dbReference type="EMBL" id="MEQ3553487.1"/>
    </source>
</evidence>
<evidence type="ECO:0000256" key="2">
    <source>
        <dbReference type="ARBA" id="ARBA00022475"/>
    </source>
</evidence>
<feature type="transmembrane region" description="Helical" evidence="7">
    <location>
        <begin position="214"/>
        <end position="237"/>
    </location>
</feature>
<dbReference type="InterPro" id="IPR010656">
    <property type="entry name" value="DctM"/>
</dbReference>
<evidence type="ECO:0000259" key="8">
    <source>
        <dbReference type="Pfam" id="PF06808"/>
    </source>
</evidence>
<evidence type="ECO:0000256" key="4">
    <source>
        <dbReference type="ARBA" id="ARBA00022692"/>
    </source>
</evidence>
<organism evidence="9 10">
    <name type="scientific">Pseudonocardia nematodicida</name>
    <dbReference type="NCBI Taxonomy" id="1206997"/>
    <lineage>
        <taxon>Bacteria</taxon>
        <taxon>Bacillati</taxon>
        <taxon>Actinomycetota</taxon>
        <taxon>Actinomycetes</taxon>
        <taxon>Pseudonocardiales</taxon>
        <taxon>Pseudonocardiaceae</taxon>
        <taxon>Pseudonocardia</taxon>
    </lineage>
</organism>
<feature type="transmembrane region" description="Helical" evidence="7">
    <location>
        <begin position="316"/>
        <end position="334"/>
    </location>
</feature>
<dbReference type="PIRSF" id="PIRSF006066">
    <property type="entry name" value="HI0050"/>
    <property type="match status" value="1"/>
</dbReference>
<feature type="transmembrane region" description="Helical" evidence="7">
    <location>
        <begin position="6"/>
        <end position="34"/>
    </location>
</feature>
<feature type="transmembrane region" description="Helical" evidence="7">
    <location>
        <begin position="362"/>
        <end position="385"/>
    </location>
</feature>
<sequence length="430" mass="45048">MTLVILIVALVALICIRMPVALALFTVSLSYILLGGSGSTRIALQQSIGGIDSFPLLAVPFFVLLGYLATAAGISERLFTMADALIGRVRAGLGYVNVTSSLMFSMMNGSALADTASLGRILIPDMVKRGYGSRFSLGLTAASSLVGPMLPPSVPAILYAVTAGVSVAGLFAASLLPALLIAALMCVAVFVYGQSMARRGVDLRTERRYTRREVGRTSLVSIPALLTPVVLLGGIFGGLFTPTEAACVAAVYLFVVGMAQRAFTRDKLWEVFRGTASTTASIMITIAAAGLYGWILTREGAGLLVSDLVASIGDNPVLFLLVVNIVMLVLGMVLDAAPAILILVPILIPSVELLGIDPLHFGVIVVLNLMIGLMTPPVGMLLFVLRQTTGYSFRETLLGVLPFLGILVAGLLVLTYVPLLSTALPGLLGH</sequence>
<evidence type="ECO:0000256" key="7">
    <source>
        <dbReference type="SAM" id="Phobius"/>
    </source>
</evidence>
<dbReference type="RefSeq" id="WP_349300554.1">
    <property type="nucleotide sequence ID" value="NZ_JBEDNQ010000010.1"/>
</dbReference>